<comment type="caution">
    <text evidence="2">The sequence shown here is derived from an EMBL/GenBank/DDBJ whole genome shotgun (WGS) entry which is preliminary data.</text>
</comment>
<name>A0A369W5Y1_9HYPH</name>
<feature type="chain" id="PRO_5016926007" description="SCP domain-containing protein" evidence="1">
    <location>
        <begin position="20"/>
        <end position="107"/>
    </location>
</feature>
<proteinExistence type="predicted"/>
<evidence type="ECO:0008006" key="4">
    <source>
        <dbReference type="Google" id="ProtNLM"/>
    </source>
</evidence>
<dbReference type="OrthoDB" id="1522627at2"/>
<dbReference type="RefSeq" id="WP_114645531.1">
    <property type="nucleotide sequence ID" value="NZ_QQNH01000007.1"/>
</dbReference>
<dbReference type="EMBL" id="QQNH01000007">
    <property type="protein sequence ID" value="RDE09275.1"/>
    <property type="molecule type" value="Genomic_DNA"/>
</dbReference>
<organism evidence="2 3">
    <name type="scientific">Pelagibacterium lacus</name>
    <dbReference type="NCBI Taxonomy" id="2282655"/>
    <lineage>
        <taxon>Bacteria</taxon>
        <taxon>Pseudomonadati</taxon>
        <taxon>Pseudomonadota</taxon>
        <taxon>Alphaproteobacteria</taxon>
        <taxon>Hyphomicrobiales</taxon>
        <taxon>Devosiaceae</taxon>
        <taxon>Pelagibacterium</taxon>
    </lineage>
</organism>
<evidence type="ECO:0000313" key="2">
    <source>
        <dbReference type="EMBL" id="RDE09275.1"/>
    </source>
</evidence>
<feature type="signal peptide" evidence="1">
    <location>
        <begin position="1"/>
        <end position="19"/>
    </location>
</feature>
<gene>
    <name evidence="2" type="ORF">DVH29_07400</name>
</gene>
<keyword evidence="3" id="KW-1185">Reference proteome</keyword>
<reference evidence="3" key="1">
    <citation type="submission" date="2018-07" db="EMBL/GenBank/DDBJ databases">
        <authorList>
            <person name="Liu B.-T."/>
            <person name="Du Z."/>
        </authorList>
    </citation>
    <scope>NUCLEOTIDE SEQUENCE [LARGE SCALE GENOMIC DNA]</scope>
    <source>
        <strain evidence="3">XYN52</strain>
    </source>
</reference>
<dbReference type="Proteomes" id="UP000253759">
    <property type="component" value="Unassembled WGS sequence"/>
</dbReference>
<dbReference type="AlphaFoldDB" id="A0A369W5Y1"/>
<evidence type="ECO:0000256" key="1">
    <source>
        <dbReference type="SAM" id="SignalP"/>
    </source>
</evidence>
<keyword evidence="1" id="KW-0732">Signal</keyword>
<evidence type="ECO:0000313" key="3">
    <source>
        <dbReference type="Proteomes" id="UP000253759"/>
    </source>
</evidence>
<protein>
    <recommendedName>
        <fullName evidence="4">SCP domain-containing protein</fullName>
    </recommendedName>
</protein>
<accession>A0A369W5Y1</accession>
<sequence>MRHLLLAALLGLAASPVPGQETMLFPDATETVPELIDLYEQEDDQCRLSMNRDVQIAAACHARSLYGAALNERGWCYGRETEANADMSWHECAGDSMRFSPLAFDIW</sequence>